<name>A0A024P343_9BACI</name>
<comment type="caution">
    <text evidence="2">The sequence shown here is derived from an EMBL/GenBank/DDBJ whole genome shotgun (WGS) entry which is preliminary data.</text>
</comment>
<dbReference type="Gene3D" id="3.20.20.140">
    <property type="entry name" value="Metal-dependent hydrolases"/>
    <property type="match status" value="1"/>
</dbReference>
<dbReference type="CDD" id="cd01300">
    <property type="entry name" value="YtcJ_like"/>
    <property type="match status" value="1"/>
</dbReference>
<dbReference type="Proteomes" id="UP000028868">
    <property type="component" value="Unassembled WGS sequence"/>
</dbReference>
<dbReference type="GO" id="GO:0016810">
    <property type="term" value="F:hydrolase activity, acting on carbon-nitrogen (but not peptide) bonds"/>
    <property type="evidence" value="ECO:0007669"/>
    <property type="project" value="InterPro"/>
</dbReference>
<dbReference type="InterPro" id="IPR032466">
    <property type="entry name" value="Metal_Hydrolase"/>
</dbReference>
<dbReference type="PANTHER" id="PTHR22642">
    <property type="entry name" value="IMIDAZOLONEPROPIONASE"/>
    <property type="match status" value="1"/>
</dbReference>
<reference evidence="3" key="1">
    <citation type="submission" date="2014-03" db="EMBL/GenBank/DDBJ databases">
        <authorList>
            <person name="Urmite Genomes U."/>
        </authorList>
    </citation>
    <scope>NUCLEOTIDE SEQUENCE [LARGE SCALE GENOMIC DNA]</scope>
    <source>
        <strain evidence="3">HD-03</strain>
    </source>
</reference>
<evidence type="ECO:0000313" key="2">
    <source>
        <dbReference type="EMBL" id="CDQ22037.1"/>
    </source>
</evidence>
<sequence>MILDNVRIFQPYQPYQTFQKDQTYAVKINGYKIEAIYNSPYEGDGEVIDGMGRVLSPGFIDSHMHLLRYGLLKKELDLTEVTSWKEMKALVKSHYDELQQYHWVFGKGFNDSKFEDIDCLLTAQNLNEIQVNAFMYFMHQDGHECVISERAMELLKKEEDFKKEPEEFKEKDEYGNWNGRFKDTAVHYIKHHFWGRSSEDAKEALKKALPKMSEHGITSVHTDDINFIGCYDSLWQAYTQLEDEEDLPIDVQLHHYIFNINDMKSYCQESERRTGEGTSRVKVGAFKIFLDGTQRLYTAAMRNPYPADPEKDGYLIYTQEQLEDMVAYASKNDMQVAMHAIGDRAVEQAITALEESREDTKRLRHRIIHAQTLAPDLIDRLRRIKPYIETQPSFLLDEWSKKEDWTPKSLLPFCDAYKSLLHEQIPLTLSSDLPIGSLNPFTSIFSAVHRTDLDGNPEGGWMPQEKISVKDAFIGFTKTPAELEYREEEKGKIEPGYQADFVILDRHPEEIDLRELNQVKVLETWHRGKCVYRR</sequence>
<dbReference type="SUPFAM" id="SSF51338">
    <property type="entry name" value="Composite domain of metallo-dependent hydrolases"/>
    <property type="match status" value="1"/>
</dbReference>
<feature type="domain" description="Amidohydrolase 3" evidence="1">
    <location>
        <begin position="46"/>
        <end position="532"/>
    </location>
</feature>
<dbReference type="InterPro" id="IPR013108">
    <property type="entry name" value="Amidohydro_3"/>
</dbReference>
<dbReference type="PANTHER" id="PTHR22642:SF2">
    <property type="entry name" value="PROTEIN LONG AFTER FAR-RED 3"/>
    <property type="match status" value="1"/>
</dbReference>
<dbReference type="SUPFAM" id="SSF51556">
    <property type="entry name" value="Metallo-dependent hydrolases"/>
    <property type="match status" value="1"/>
</dbReference>
<dbReference type="EMBL" id="CCDI010000001">
    <property type="protein sequence ID" value="CDQ22037.1"/>
    <property type="molecule type" value="Genomic_DNA"/>
</dbReference>
<dbReference type="Pfam" id="PF07969">
    <property type="entry name" value="Amidohydro_3"/>
    <property type="match status" value="1"/>
</dbReference>
<dbReference type="InterPro" id="IPR011059">
    <property type="entry name" value="Metal-dep_hydrolase_composite"/>
</dbReference>
<dbReference type="InterPro" id="IPR033932">
    <property type="entry name" value="YtcJ-like"/>
</dbReference>
<protein>
    <submittedName>
        <fullName evidence="2">N-substituted formamide deformylase</fullName>
    </submittedName>
</protein>
<proteinExistence type="predicted"/>
<evidence type="ECO:0000259" key="1">
    <source>
        <dbReference type="Pfam" id="PF07969"/>
    </source>
</evidence>
<organism evidence="2 3">
    <name type="scientific">Halobacillus karajensis</name>
    <dbReference type="NCBI Taxonomy" id="195088"/>
    <lineage>
        <taxon>Bacteria</taxon>
        <taxon>Bacillati</taxon>
        <taxon>Bacillota</taxon>
        <taxon>Bacilli</taxon>
        <taxon>Bacillales</taxon>
        <taxon>Bacillaceae</taxon>
        <taxon>Halobacillus</taxon>
    </lineage>
</organism>
<dbReference type="Gene3D" id="3.10.310.70">
    <property type="match status" value="1"/>
</dbReference>
<keyword evidence="3" id="KW-1185">Reference proteome</keyword>
<reference evidence="2 3" key="2">
    <citation type="submission" date="2014-05" db="EMBL/GenBank/DDBJ databases">
        <title>Draft genome sequence of Halobacillus karajensis HK-03.</title>
        <authorList>
            <person name="Khelaifia S."/>
            <person name="Croce O."/>
            <person name="Lagier J.C."/>
            <person name="Raoult D."/>
        </authorList>
    </citation>
    <scope>NUCLEOTIDE SEQUENCE [LARGE SCALE GENOMIC DNA]</scope>
    <source>
        <strain evidence="2 3">HD-03</strain>
    </source>
</reference>
<dbReference type="Gene3D" id="2.30.40.10">
    <property type="entry name" value="Urease, subunit C, domain 1"/>
    <property type="match status" value="1"/>
</dbReference>
<gene>
    <name evidence="2" type="primary">nfdA_1</name>
    <name evidence="2" type="ORF">BN983_00236</name>
</gene>
<dbReference type="RefSeq" id="WP_035505029.1">
    <property type="nucleotide sequence ID" value="NZ_CCDH010000002.1"/>
</dbReference>
<accession>A0A024P343</accession>
<dbReference type="AlphaFoldDB" id="A0A024P343"/>
<evidence type="ECO:0000313" key="3">
    <source>
        <dbReference type="Proteomes" id="UP000028868"/>
    </source>
</evidence>